<reference evidence="10 11" key="1">
    <citation type="submission" date="2017-02" db="EMBL/GenBank/DDBJ databases">
        <authorList>
            <person name="Peterson S.W."/>
        </authorList>
    </citation>
    <scope>NUCLEOTIDE SEQUENCE [LARGE SCALE GENOMIC DNA]</scope>
    <source>
        <strain evidence="10 11">B Mb 05.01</strain>
    </source>
</reference>
<feature type="transmembrane region" description="Helical" evidence="8">
    <location>
        <begin position="28"/>
        <end position="48"/>
    </location>
</feature>
<evidence type="ECO:0000313" key="11">
    <source>
        <dbReference type="Proteomes" id="UP000196320"/>
    </source>
</evidence>
<dbReference type="GO" id="GO:0022857">
    <property type="term" value="F:transmembrane transporter activity"/>
    <property type="evidence" value="ECO:0007669"/>
    <property type="project" value="InterPro"/>
</dbReference>
<keyword evidence="4 8" id="KW-0812">Transmembrane</keyword>
<name>A0A1R4KL01_9MICO</name>
<keyword evidence="5" id="KW-0029">Amino-acid transport</keyword>
<dbReference type="InterPro" id="IPR035906">
    <property type="entry name" value="MetI-like_sf"/>
</dbReference>
<evidence type="ECO:0000256" key="6">
    <source>
        <dbReference type="ARBA" id="ARBA00022989"/>
    </source>
</evidence>
<dbReference type="FunFam" id="1.10.3720.10:FF:000006">
    <property type="entry name" value="Glutamate/aspartate ABC transporter, permease protein GltK"/>
    <property type="match status" value="1"/>
</dbReference>
<dbReference type="SUPFAM" id="SSF161098">
    <property type="entry name" value="MetI-like"/>
    <property type="match status" value="1"/>
</dbReference>
<dbReference type="NCBIfam" id="TIGR01726">
    <property type="entry name" value="HEQRo_perm_3TM"/>
    <property type="match status" value="1"/>
</dbReference>
<evidence type="ECO:0000256" key="1">
    <source>
        <dbReference type="ARBA" id="ARBA00004651"/>
    </source>
</evidence>
<dbReference type="EMBL" id="FUKO01000034">
    <property type="protein sequence ID" value="SJN45020.1"/>
    <property type="molecule type" value="Genomic_DNA"/>
</dbReference>
<proteinExistence type="inferred from homology"/>
<dbReference type="Gene3D" id="1.10.3720.10">
    <property type="entry name" value="MetI-like"/>
    <property type="match status" value="1"/>
</dbReference>
<dbReference type="InterPro" id="IPR010065">
    <property type="entry name" value="AA_ABC_transptr_permease_3TM"/>
</dbReference>
<dbReference type="PROSITE" id="PS50928">
    <property type="entry name" value="ABC_TM1"/>
    <property type="match status" value="1"/>
</dbReference>
<keyword evidence="7 8" id="KW-0472">Membrane</keyword>
<sequence length="314" mass="34423">MKTSPPTARISTPLAAPRIYRRLHFWRWVSAIIVLAAVAGIIIVLAGARIQWPHVLQYVVLDTMAQAAWNTVLLAVAAQLVAVIIGVIIAIMRISRNPVAISVATGYIWIFRGVPVLVQILVWYNLALVVDRIVIGVPFTNLTLIDQPTNAIMTAFTAALLGLALNESAYMAEIIRGGLKGIDSGQTEAAHALGMSPMRTLARIILPQAMRIIIPPTGNNFINMLKTTSLASVVTYFELVKAAANISSRNLEVMETLFAAAVWYMIIVTIASIGQFYLERAFDGSTRRGRPRNLRTAIRNALVRPPFSRRGIDE</sequence>
<dbReference type="Proteomes" id="UP000196320">
    <property type="component" value="Unassembled WGS sequence"/>
</dbReference>
<organism evidence="10 11">
    <name type="scientific">Microbacterium esteraromaticum</name>
    <dbReference type="NCBI Taxonomy" id="57043"/>
    <lineage>
        <taxon>Bacteria</taxon>
        <taxon>Bacillati</taxon>
        <taxon>Actinomycetota</taxon>
        <taxon>Actinomycetes</taxon>
        <taxon>Micrococcales</taxon>
        <taxon>Microbacteriaceae</taxon>
        <taxon>Microbacterium</taxon>
    </lineage>
</organism>
<protein>
    <submittedName>
        <fullName evidence="10">ABC amino acid transporter, permease component</fullName>
    </submittedName>
</protein>
<evidence type="ECO:0000256" key="2">
    <source>
        <dbReference type="ARBA" id="ARBA00022448"/>
    </source>
</evidence>
<evidence type="ECO:0000256" key="4">
    <source>
        <dbReference type="ARBA" id="ARBA00022692"/>
    </source>
</evidence>
<accession>A0A1R4KL01</accession>
<dbReference type="AlphaFoldDB" id="A0A1R4KL01"/>
<dbReference type="PANTHER" id="PTHR30614:SF0">
    <property type="entry name" value="L-CYSTINE TRANSPORT SYSTEM PERMEASE PROTEIN TCYL"/>
    <property type="match status" value="1"/>
</dbReference>
<keyword evidence="11" id="KW-1185">Reference proteome</keyword>
<dbReference type="Pfam" id="PF00528">
    <property type="entry name" value="BPD_transp_1"/>
    <property type="match status" value="1"/>
</dbReference>
<comment type="similarity">
    <text evidence="8">Belongs to the binding-protein-dependent transport system permease family.</text>
</comment>
<evidence type="ECO:0000256" key="5">
    <source>
        <dbReference type="ARBA" id="ARBA00022970"/>
    </source>
</evidence>
<dbReference type="GO" id="GO:0043190">
    <property type="term" value="C:ATP-binding cassette (ABC) transporter complex"/>
    <property type="evidence" value="ECO:0007669"/>
    <property type="project" value="InterPro"/>
</dbReference>
<feature type="transmembrane region" description="Helical" evidence="8">
    <location>
        <begin position="68"/>
        <end position="92"/>
    </location>
</feature>
<feature type="domain" description="ABC transmembrane type-1" evidence="9">
    <location>
        <begin position="68"/>
        <end position="275"/>
    </location>
</feature>
<keyword evidence="2 8" id="KW-0813">Transport</keyword>
<gene>
    <name evidence="10" type="ORF">FM104_13775</name>
</gene>
<feature type="transmembrane region" description="Helical" evidence="8">
    <location>
        <begin position="257"/>
        <end position="278"/>
    </location>
</feature>
<evidence type="ECO:0000259" key="9">
    <source>
        <dbReference type="PROSITE" id="PS50928"/>
    </source>
</evidence>
<feature type="transmembrane region" description="Helical" evidence="8">
    <location>
        <begin position="99"/>
        <end position="124"/>
    </location>
</feature>
<keyword evidence="6 8" id="KW-1133">Transmembrane helix</keyword>
<dbReference type="RefSeq" id="WP_218778584.1">
    <property type="nucleotide sequence ID" value="NZ_FUKO01000034.1"/>
</dbReference>
<evidence type="ECO:0000256" key="8">
    <source>
        <dbReference type="RuleBase" id="RU363032"/>
    </source>
</evidence>
<evidence type="ECO:0000256" key="3">
    <source>
        <dbReference type="ARBA" id="ARBA00022475"/>
    </source>
</evidence>
<comment type="subcellular location">
    <subcellularLocation>
        <location evidence="1 8">Cell membrane</location>
        <topology evidence="1 8">Multi-pass membrane protein</topology>
    </subcellularLocation>
</comment>
<dbReference type="PANTHER" id="PTHR30614">
    <property type="entry name" value="MEMBRANE COMPONENT OF AMINO ACID ABC TRANSPORTER"/>
    <property type="match status" value="1"/>
</dbReference>
<dbReference type="InterPro" id="IPR000515">
    <property type="entry name" value="MetI-like"/>
</dbReference>
<dbReference type="InterPro" id="IPR043429">
    <property type="entry name" value="ArtM/GltK/GlnP/TcyL/YhdX-like"/>
</dbReference>
<evidence type="ECO:0000256" key="7">
    <source>
        <dbReference type="ARBA" id="ARBA00023136"/>
    </source>
</evidence>
<keyword evidence="3" id="KW-1003">Cell membrane</keyword>
<dbReference type="CDD" id="cd06261">
    <property type="entry name" value="TM_PBP2"/>
    <property type="match status" value="1"/>
</dbReference>
<evidence type="ECO:0000313" key="10">
    <source>
        <dbReference type="EMBL" id="SJN45020.1"/>
    </source>
</evidence>
<dbReference type="GO" id="GO:0006865">
    <property type="term" value="P:amino acid transport"/>
    <property type="evidence" value="ECO:0007669"/>
    <property type="project" value="UniProtKB-KW"/>
</dbReference>